<feature type="transmembrane region" description="Helical" evidence="9">
    <location>
        <begin position="517"/>
        <end position="536"/>
    </location>
</feature>
<comment type="subcellular location">
    <subcellularLocation>
        <location evidence="1">Membrane</location>
        <topology evidence="1">Multi-pass membrane protein</topology>
    </subcellularLocation>
</comment>
<dbReference type="InterPro" id="IPR014710">
    <property type="entry name" value="RmlC-like_jellyroll"/>
</dbReference>
<dbReference type="RefSeq" id="XP_001019501.2">
    <property type="nucleotide sequence ID" value="XM_001019501.2"/>
</dbReference>
<dbReference type="KEGG" id="tet:TTHERM_00627160"/>
<feature type="transmembrane region" description="Helical" evidence="9">
    <location>
        <begin position="299"/>
        <end position="319"/>
    </location>
</feature>
<keyword evidence="6 9" id="KW-0472">Membrane</keyword>
<evidence type="ECO:0000313" key="11">
    <source>
        <dbReference type="EMBL" id="EAR99256.2"/>
    </source>
</evidence>
<evidence type="ECO:0000256" key="3">
    <source>
        <dbReference type="ARBA" id="ARBA00022692"/>
    </source>
</evidence>
<keyword evidence="5" id="KW-0406">Ion transport</keyword>
<feature type="compositionally biased region" description="Basic and acidic residues" evidence="8">
    <location>
        <begin position="44"/>
        <end position="54"/>
    </location>
</feature>
<dbReference type="PRINTS" id="PR01463">
    <property type="entry name" value="EAGCHANLFMLY"/>
</dbReference>
<dbReference type="SUPFAM" id="SSF81324">
    <property type="entry name" value="Voltage-gated potassium channels"/>
    <property type="match status" value="1"/>
</dbReference>
<dbReference type="Pfam" id="PF00027">
    <property type="entry name" value="cNMP_binding"/>
    <property type="match status" value="1"/>
</dbReference>
<feature type="compositionally biased region" description="Acidic residues" evidence="8">
    <location>
        <begin position="1045"/>
        <end position="1113"/>
    </location>
</feature>
<dbReference type="EMBL" id="GG662641">
    <property type="protein sequence ID" value="EAR99256.2"/>
    <property type="molecule type" value="Genomic_DNA"/>
</dbReference>
<dbReference type="GO" id="GO:0016020">
    <property type="term" value="C:membrane"/>
    <property type="evidence" value="ECO:0007669"/>
    <property type="project" value="UniProtKB-SubCell"/>
</dbReference>
<keyword evidence="2" id="KW-0813">Transport</keyword>
<feature type="transmembrane region" description="Helical" evidence="9">
    <location>
        <begin position="548"/>
        <end position="572"/>
    </location>
</feature>
<feature type="compositionally biased region" description="Polar residues" evidence="8">
    <location>
        <begin position="111"/>
        <end position="120"/>
    </location>
</feature>
<dbReference type="SUPFAM" id="SSF51206">
    <property type="entry name" value="cAMP-binding domain-like"/>
    <property type="match status" value="1"/>
</dbReference>
<dbReference type="GO" id="GO:0005249">
    <property type="term" value="F:voltage-gated potassium channel activity"/>
    <property type="evidence" value="ECO:0007669"/>
    <property type="project" value="InterPro"/>
</dbReference>
<dbReference type="Gene3D" id="1.10.287.70">
    <property type="match status" value="1"/>
</dbReference>
<dbReference type="InParanoid" id="Q23RY3"/>
<feature type="compositionally biased region" description="Low complexity" evidence="8">
    <location>
        <begin position="949"/>
        <end position="958"/>
    </location>
</feature>
<feature type="region of interest" description="Disordered" evidence="8">
    <location>
        <begin position="1165"/>
        <end position="1186"/>
    </location>
</feature>
<evidence type="ECO:0000256" key="8">
    <source>
        <dbReference type="SAM" id="MobiDB-lite"/>
    </source>
</evidence>
<dbReference type="Pfam" id="PF00520">
    <property type="entry name" value="Ion_trans"/>
    <property type="match status" value="1"/>
</dbReference>
<evidence type="ECO:0000313" key="12">
    <source>
        <dbReference type="Proteomes" id="UP000009168"/>
    </source>
</evidence>
<dbReference type="CDD" id="cd00038">
    <property type="entry name" value="CAP_ED"/>
    <property type="match status" value="1"/>
</dbReference>
<dbReference type="Proteomes" id="UP000009168">
    <property type="component" value="Unassembled WGS sequence"/>
</dbReference>
<feature type="region of interest" description="Disordered" evidence="8">
    <location>
        <begin position="931"/>
        <end position="962"/>
    </location>
</feature>
<dbReference type="eggNOG" id="KOG0501">
    <property type="taxonomic scope" value="Eukaryota"/>
</dbReference>
<evidence type="ECO:0000256" key="5">
    <source>
        <dbReference type="ARBA" id="ARBA00023065"/>
    </source>
</evidence>
<sequence length="1324" mass="154043">MEISLQQKDSIVSQIKSNSCRITPVNKNIDFTEMTNELNLGKTQSDDQGIRKQENNQQNSDQIQQQSQNQSEKRTFQFLFRKFKSVNAINQSQEMNGNIDSVAYSEENTQLKKTGTADTPNNQQNNASSQQLVQQKRRPGIAFFNKFKSAYYGTNENQQNSFDLSNEQKIYTSFQNPRENNMSDQKNNKSRGLFNFLKAVALLRTKKVVPYKKKTKEEIQKLFRKAYMIVLAVIRLNKICEDIRNFGTSPNLFDVAIRNRIAVKKVLFPLSFKEEGPKENEQNKIDFPLIKPNSKIHSIWSPILLCLVFYSATVLPYRIAFQDDVSNGWDIFDYVIDGLFWIDLVINMFSTYYDDDNQLVKSRKVVILNYLKSWFIVDLICCIPIDLIAEQFTSTSQDNYNTDQTNSSVQSSSSSSSSSSSQQLKFLKLAKISRLYRILKITKLIKMVKYFGNNNKLLDFIQVNSGILRLVNLFFFVFVAVHFIGCMWYYEAKLYDFNEETWVYRKNLLDSDNSTQYLYSIYFVFQTITTVGFGDINAYTNAEIIMTICLMIFGVGFYSSTIGILSSVIQYMDSKQILFSRKSDIMNEYCNEMKIPNSVKKQLKEALQYTLDRNSFFWANQNKIFDQLPMNLKYEICMNIYKGVMKTFSFFNLTEDQSFIVRLVPQLRPLKLNPGDTIWNQKDVSDSIYLLSNGRVNYMKQVVEDIRTKERKSITFKTMINGSYFGEIDIIMDRKRKYRCQAETACELYYMTRQEYEVIIKKEFPHIHQKLKKIAFDREKKNEEALKALKKLLRQAKEATTDFQVNIKSANESPLKEDERKSKGRNSLKKLTFKAEKVQTDNQMQENQSKDPNQEQEFTPIQKFQRAVQQVIRNNSFQNSNSAFYFSENQVESNKSKQKDRDIIEFQKRSYSNTPNNNTSKTQECLISKQNKLEDNENDTNFNKKKNQKSQSSKSSKSITNVKSLTSLKSNLNVLHEDQLEEENENNQNQIISKNNRSDSSHHLSQVSAKLNQQSDDQGSEESASKNEESEQTSNQSLTEGNYSDSDESDQVLNEDEDEEYDDDDDDDDYEEEEINDEEDEDDDDDAYDEDYSSDISDDSDSLEESEQEESDESNSNSSSSNTSKESSQDKQNEKNDKEGIKNVNNQDNQEVDYVISNSQLRPQRKSILINGSKNENEKSNKKKDLSINIIDNQQIQSNADLQRIHTLKSLENQSLKSFTQFSNQNMLNDNKSSQQLQDKKNIKETTKKGKDNQNKIKLSKKSSKTYSEKSQKVQQNQESEYIFLKEEFRKNNKKMEILEEKFKNLDTILQDSLNLAEILQKNK</sequence>
<dbReference type="InterPro" id="IPR005821">
    <property type="entry name" value="Ion_trans_dom"/>
</dbReference>
<feature type="domain" description="Cyclic nucleotide-binding" evidence="10">
    <location>
        <begin position="651"/>
        <end position="760"/>
    </location>
</feature>
<feature type="transmembrane region" description="Helical" evidence="9">
    <location>
        <begin position="331"/>
        <end position="353"/>
    </location>
</feature>
<keyword evidence="4 9" id="KW-1133">Transmembrane helix</keyword>
<evidence type="ECO:0000256" key="1">
    <source>
        <dbReference type="ARBA" id="ARBA00004141"/>
    </source>
</evidence>
<accession>Q23RY3</accession>
<feature type="compositionally biased region" description="Low complexity" evidence="8">
    <location>
        <begin position="55"/>
        <end position="70"/>
    </location>
</feature>
<evidence type="ECO:0000256" key="4">
    <source>
        <dbReference type="ARBA" id="ARBA00022989"/>
    </source>
</evidence>
<dbReference type="HOGENOM" id="CLU_262870_0_0_1"/>
<dbReference type="InterPro" id="IPR000595">
    <property type="entry name" value="cNMP-bd_dom"/>
</dbReference>
<dbReference type="PROSITE" id="PS50042">
    <property type="entry name" value="CNMP_BINDING_3"/>
    <property type="match status" value="1"/>
</dbReference>
<feature type="compositionally biased region" description="Low complexity" evidence="8">
    <location>
        <begin position="1114"/>
        <end position="1126"/>
    </location>
</feature>
<dbReference type="InterPro" id="IPR018490">
    <property type="entry name" value="cNMP-bd_dom_sf"/>
</dbReference>
<dbReference type="PANTHER" id="PTHR47823">
    <property type="entry name" value="ION_TRANS DOMAIN-CONTAINING PROTEIN"/>
    <property type="match status" value="1"/>
</dbReference>
<feature type="region of interest" description="Disordered" evidence="8">
    <location>
        <begin position="835"/>
        <end position="857"/>
    </location>
</feature>
<feature type="compositionally biased region" description="Basic and acidic residues" evidence="8">
    <location>
        <begin position="1175"/>
        <end position="1186"/>
    </location>
</feature>
<dbReference type="InterPro" id="IPR003938">
    <property type="entry name" value="K_chnl_volt-dep_EAG/ELK/ERG"/>
</dbReference>
<feature type="compositionally biased region" description="Basic and acidic residues" evidence="8">
    <location>
        <begin position="1127"/>
        <end position="1141"/>
    </location>
</feature>
<reference evidence="12" key="1">
    <citation type="journal article" date="2006" name="PLoS Biol.">
        <title>Macronuclear genome sequence of the ciliate Tetrahymena thermophila, a model eukaryote.</title>
        <authorList>
            <person name="Eisen J.A."/>
            <person name="Coyne R.S."/>
            <person name="Wu M."/>
            <person name="Wu D."/>
            <person name="Thiagarajan M."/>
            <person name="Wortman J.R."/>
            <person name="Badger J.H."/>
            <person name="Ren Q."/>
            <person name="Amedeo P."/>
            <person name="Jones K.M."/>
            <person name="Tallon L.J."/>
            <person name="Delcher A.L."/>
            <person name="Salzberg S.L."/>
            <person name="Silva J.C."/>
            <person name="Haas B.J."/>
            <person name="Majoros W.H."/>
            <person name="Farzad M."/>
            <person name="Carlton J.M."/>
            <person name="Smith R.K. Jr."/>
            <person name="Garg J."/>
            <person name="Pearlman R.E."/>
            <person name="Karrer K.M."/>
            <person name="Sun L."/>
            <person name="Manning G."/>
            <person name="Elde N.C."/>
            <person name="Turkewitz A.P."/>
            <person name="Asai D.J."/>
            <person name="Wilkes D.E."/>
            <person name="Wang Y."/>
            <person name="Cai H."/>
            <person name="Collins K."/>
            <person name="Stewart B.A."/>
            <person name="Lee S.R."/>
            <person name="Wilamowska K."/>
            <person name="Weinberg Z."/>
            <person name="Ruzzo W.L."/>
            <person name="Wloga D."/>
            <person name="Gaertig J."/>
            <person name="Frankel J."/>
            <person name="Tsao C.-C."/>
            <person name="Gorovsky M.A."/>
            <person name="Keeling P.J."/>
            <person name="Waller R.F."/>
            <person name="Patron N.J."/>
            <person name="Cherry J.M."/>
            <person name="Stover N.A."/>
            <person name="Krieger C.J."/>
            <person name="del Toro C."/>
            <person name="Ryder H.F."/>
            <person name="Williamson S.C."/>
            <person name="Barbeau R.A."/>
            <person name="Hamilton E.P."/>
            <person name="Orias E."/>
        </authorList>
    </citation>
    <scope>NUCLEOTIDE SEQUENCE [LARGE SCALE GENOMIC DNA]</scope>
    <source>
        <strain evidence="12">SB210</strain>
    </source>
</reference>
<gene>
    <name evidence="11" type="ORF">TTHERM_00627160</name>
</gene>
<feature type="region of interest" description="Disordered" evidence="8">
    <location>
        <begin position="111"/>
        <end position="135"/>
    </location>
</feature>
<keyword evidence="12" id="KW-1185">Reference proteome</keyword>
<feature type="compositionally biased region" description="Basic and acidic residues" evidence="8">
    <location>
        <begin position="1244"/>
        <end position="1255"/>
    </location>
</feature>
<dbReference type="Gene3D" id="2.60.120.10">
    <property type="entry name" value="Jelly Rolls"/>
    <property type="match status" value="1"/>
</dbReference>
<feature type="transmembrane region" description="Helical" evidence="9">
    <location>
        <begin position="470"/>
        <end position="490"/>
    </location>
</feature>
<feature type="compositionally biased region" description="Polar residues" evidence="8">
    <location>
        <begin position="1003"/>
        <end position="1017"/>
    </location>
</feature>
<feature type="region of interest" description="Disordered" evidence="8">
    <location>
        <begin position="993"/>
        <end position="1150"/>
    </location>
</feature>
<evidence type="ECO:0000259" key="10">
    <source>
        <dbReference type="PROSITE" id="PS50042"/>
    </source>
</evidence>
<dbReference type="Gene3D" id="1.10.287.630">
    <property type="entry name" value="Helix hairpin bin"/>
    <property type="match status" value="1"/>
</dbReference>
<feature type="compositionally biased region" description="Polar residues" evidence="8">
    <location>
        <begin position="1032"/>
        <end position="1044"/>
    </location>
</feature>
<evidence type="ECO:0000256" key="7">
    <source>
        <dbReference type="ARBA" id="ARBA00023303"/>
    </source>
</evidence>
<organism evidence="11 12">
    <name type="scientific">Tetrahymena thermophila (strain SB210)</name>
    <dbReference type="NCBI Taxonomy" id="312017"/>
    <lineage>
        <taxon>Eukaryota</taxon>
        <taxon>Sar</taxon>
        <taxon>Alveolata</taxon>
        <taxon>Ciliophora</taxon>
        <taxon>Intramacronucleata</taxon>
        <taxon>Oligohymenophorea</taxon>
        <taxon>Hymenostomatida</taxon>
        <taxon>Tetrahymenina</taxon>
        <taxon>Tetrahymenidae</taxon>
        <taxon>Tetrahymena</taxon>
    </lineage>
</organism>
<evidence type="ECO:0000256" key="6">
    <source>
        <dbReference type="ARBA" id="ARBA00023136"/>
    </source>
</evidence>
<protein>
    <submittedName>
        <fullName evidence="11">Cation channel family protein</fullName>
    </submittedName>
</protein>
<dbReference type="SMART" id="SM00100">
    <property type="entry name" value="cNMP"/>
    <property type="match status" value="1"/>
</dbReference>
<proteinExistence type="predicted"/>
<dbReference type="PANTHER" id="PTHR47823:SF9">
    <property type="entry name" value="CHROMOSOME UNDETERMINED SCAFFOLD_10, WHOLE GENOME SHOTGUN SEQUENCE"/>
    <property type="match status" value="1"/>
</dbReference>
<feature type="compositionally biased region" description="Low complexity" evidence="8">
    <location>
        <begin position="121"/>
        <end position="134"/>
    </location>
</feature>
<name>Q23RY3_TETTS</name>
<dbReference type="GeneID" id="7844534"/>
<dbReference type="OrthoDB" id="432483at2759"/>
<feature type="region of interest" description="Disordered" evidence="8">
    <location>
        <begin position="42"/>
        <end position="71"/>
    </location>
</feature>
<evidence type="ECO:0000256" key="9">
    <source>
        <dbReference type="SAM" id="Phobius"/>
    </source>
</evidence>
<feature type="region of interest" description="Disordered" evidence="8">
    <location>
        <begin position="1244"/>
        <end position="1273"/>
    </location>
</feature>
<keyword evidence="3 9" id="KW-0812">Transmembrane</keyword>
<evidence type="ECO:0000256" key="2">
    <source>
        <dbReference type="ARBA" id="ARBA00022448"/>
    </source>
</evidence>
<keyword evidence="7" id="KW-0407">Ion channel</keyword>